<dbReference type="EMBL" id="CAKJVE010000004">
    <property type="protein sequence ID" value="CAG9711038.1"/>
    <property type="molecule type" value="Genomic_DNA"/>
</dbReference>
<gene>
    <name evidence="2" type="ORF">CNEO_45036</name>
    <name evidence="3" type="ORF">CNEONATNEC25_00720</name>
</gene>
<dbReference type="Proteomes" id="UP000431451">
    <property type="component" value="Unassembled WGS sequence"/>
</dbReference>
<evidence type="ECO:0000313" key="4">
    <source>
        <dbReference type="Proteomes" id="UP000431451"/>
    </source>
</evidence>
<sequence>MYFGHYAVAAAIKAKEPDVPVAPLLIGTGLLDILNGAFIMGGLDKVTPNLNASPYLFFDLTFIDWDHSLLMAIFWTALYGLACWLLYKKNTKIGIISALVAFLHFVADLPMHNADMAIYPHSATKMGFGLWGTLGVWSWVIEILFTAILLTYAWKKHKDRGENIWMQIVLICLLIIQLSPWFSPMKAIATLPEPAAHLMHGFVVFIGFVIPGLIMTWMYKRSEKKAKMVHVK</sequence>
<keyword evidence="1" id="KW-1133">Transmembrane helix</keyword>
<evidence type="ECO:0008006" key="5">
    <source>
        <dbReference type="Google" id="ProtNLM"/>
    </source>
</evidence>
<feature type="transmembrane region" description="Helical" evidence="1">
    <location>
        <begin position="195"/>
        <end position="219"/>
    </location>
</feature>
<keyword evidence="1" id="KW-0812">Transmembrane</keyword>
<feature type="transmembrane region" description="Helical" evidence="1">
    <location>
        <begin position="21"/>
        <end position="43"/>
    </location>
</feature>
<evidence type="ECO:0000313" key="2">
    <source>
        <dbReference type="EMBL" id="CAG9711038.1"/>
    </source>
</evidence>
<dbReference type="RefSeq" id="WP_159115629.1">
    <property type="nucleotide sequence ID" value="NZ_CAKJVE010000004.1"/>
</dbReference>
<organism evidence="3 4">
    <name type="scientific">Clostridium neonatale</name>
    <dbReference type="NCBI Taxonomy" id="137838"/>
    <lineage>
        <taxon>Bacteria</taxon>
        <taxon>Bacillati</taxon>
        <taxon>Bacillota</taxon>
        <taxon>Clostridia</taxon>
        <taxon>Eubacteriales</taxon>
        <taxon>Clostridiaceae</taxon>
        <taxon>Clostridium</taxon>
    </lineage>
</organism>
<keyword evidence="1" id="KW-0472">Membrane</keyword>
<proteinExistence type="predicted"/>
<feature type="transmembrane region" description="Helical" evidence="1">
    <location>
        <begin position="131"/>
        <end position="152"/>
    </location>
</feature>
<feature type="transmembrane region" description="Helical" evidence="1">
    <location>
        <begin position="164"/>
        <end position="183"/>
    </location>
</feature>
<feature type="transmembrane region" description="Helical" evidence="1">
    <location>
        <begin position="94"/>
        <end position="111"/>
    </location>
</feature>
<name>A0A650M563_9CLOT</name>
<feature type="transmembrane region" description="Helical" evidence="1">
    <location>
        <begin position="68"/>
        <end position="87"/>
    </location>
</feature>
<reference evidence="2" key="2">
    <citation type="submission" date="2021-10" db="EMBL/GenBank/DDBJ databases">
        <authorList>
            <person name="Mesa V."/>
        </authorList>
    </citation>
    <scope>NUCLEOTIDE SEQUENCE</scope>
    <source>
        <strain evidence="2">CC3_PB</strain>
    </source>
</reference>
<accession>A0A650M563</accession>
<protein>
    <recommendedName>
        <fullName evidence="5">Metal-dependent hydrolase</fullName>
    </recommendedName>
</protein>
<dbReference type="EMBL" id="UWJD01000001">
    <property type="protein sequence ID" value="VCT83125.1"/>
    <property type="molecule type" value="Genomic_DNA"/>
</dbReference>
<dbReference type="AlphaFoldDB" id="A0A650M563"/>
<evidence type="ECO:0000256" key="1">
    <source>
        <dbReference type="SAM" id="Phobius"/>
    </source>
</evidence>
<evidence type="ECO:0000313" key="3">
    <source>
        <dbReference type="EMBL" id="VCT83125.1"/>
    </source>
</evidence>
<dbReference type="Proteomes" id="UP000789738">
    <property type="component" value="Unassembled WGS sequence"/>
</dbReference>
<reference evidence="3 4" key="1">
    <citation type="submission" date="2018-06" db="EMBL/GenBank/DDBJ databases">
        <authorList>
            <consortium name="IHU Genomes"/>
        </authorList>
    </citation>
    <scope>NUCLEOTIDE SEQUENCE [LARGE SCALE GENOMIC DNA]</scope>
    <source>
        <strain evidence="3 4">NEC25</strain>
    </source>
</reference>